<evidence type="ECO:0000256" key="3">
    <source>
        <dbReference type="ARBA" id="ARBA00023110"/>
    </source>
</evidence>
<dbReference type="RefSeq" id="WP_390213679.1">
    <property type="nucleotide sequence ID" value="NZ_JBHLXJ010000016.1"/>
</dbReference>
<dbReference type="InterPro" id="IPR001179">
    <property type="entry name" value="PPIase_FKBP_dom"/>
</dbReference>
<dbReference type="GO" id="GO:0003755">
    <property type="term" value="F:peptidyl-prolyl cis-trans isomerase activity"/>
    <property type="evidence" value="ECO:0007669"/>
    <property type="project" value="UniProtKB-EC"/>
</dbReference>
<evidence type="ECO:0000313" key="9">
    <source>
        <dbReference type="EMBL" id="MFC0351090.1"/>
    </source>
</evidence>
<sequence>MKYFCCLLASLCMLSLSGCQPKDGSAAQENLARGSAQVRELKMTDEVLGGGAEARTGNTVTVHYTGWLYDQRVAHFQGKKFDSSLDRGTPFTFTLGAQQVIKGWDVGVVGMRVGGKRTLVIPSEMAYGSDGRGPIPDDAALVFEVLLVDVK</sequence>
<feature type="signal peptide" evidence="7">
    <location>
        <begin position="1"/>
        <end position="21"/>
    </location>
</feature>
<evidence type="ECO:0000256" key="5">
    <source>
        <dbReference type="PROSITE-ProRule" id="PRU00277"/>
    </source>
</evidence>
<comment type="similarity">
    <text evidence="2 6">Belongs to the FKBP-type PPIase family.</text>
</comment>
<dbReference type="Pfam" id="PF00254">
    <property type="entry name" value="FKBP_C"/>
    <property type="match status" value="1"/>
</dbReference>
<keyword evidence="4 5" id="KW-0413">Isomerase</keyword>
<evidence type="ECO:0000256" key="1">
    <source>
        <dbReference type="ARBA" id="ARBA00000971"/>
    </source>
</evidence>
<accession>A0ABV6IHZ4</accession>
<evidence type="ECO:0000256" key="2">
    <source>
        <dbReference type="ARBA" id="ARBA00006577"/>
    </source>
</evidence>
<feature type="domain" description="PPIase FKBP-type" evidence="8">
    <location>
        <begin position="57"/>
        <end position="151"/>
    </location>
</feature>
<dbReference type="PROSITE" id="PS51257">
    <property type="entry name" value="PROKAR_LIPOPROTEIN"/>
    <property type="match status" value="1"/>
</dbReference>
<keyword evidence="3 5" id="KW-0697">Rotamase</keyword>
<dbReference type="PANTHER" id="PTHR43811">
    <property type="entry name" value="FKBP-TYPE PEPTIDYL-PROLYL CIS-TRANS ISOMERASE FKPA"/>
    <property type="match status" value="1"/>
</dbReference>
<comment type="caution">
    <text evidence="9">The sequence shown here is derived from an EMBL/GenBank/DDBJ whole genome shotgun (WGS) entry which is preliminary data.</text>
</comment>
<proteinExistence type="inferred from homology"/>
<evidence type="ECO:0000259" key="8">
    <source>
        <dbReference type="PROSITE" id="PS50059"/>
    </source>
</evidence>
<dbReference type="SUPFAM" id="SSF54534">
    <property type="entry name" value="FKBP-like"/>
    <property type="match status" value="1"/>
</dbReference>
<comment type="catalytic activity">
    <reaction evidence="1 5 6">
        <text>[protein]-peptidylproline (omega=180) = [protein]-peptidylproline (omega=0)</text>
        <dbReference type="Rhea" id="RHEA:16237"/>
        <dbReference type="Rhea" id="RHEA-COMP:10747"/>
        <dbReference type="Rhea" id="RHEA-COMP:10748"/>
        <dbReference type="ChEBI" id="CHEBI:83833"/>
        <dbReference type="ChEBI" id="CHEBI:83834"/>
        <dbReference type="EC" id="5.2.1.8"/>
    </reaction>
</comment>
<keyword evidence="10" id="KW-1185">Reference proteome</keyword>
<organism evidence="9 10">
    <name type="scientific">Undibacterium danionis</name>
    <dbReference type="NCBI Taxonomy" id="1812100"/>
    <lineage>
        <taxon>Bacteria</taxon>
        <taxon>Pseudomonadati</taxon>
        <taxon>Pseudomonadota</taxon>
        <taxon>Betaproteobacteria</taxon>
        <taxon>Burkholderiales</taxon>
        <taxon>Oxalobacteraceae</taxon>
        <taxon>Undibacterium</taxon>
    </lineage>
</organism>
<name>A0ABV6IHZ4_9BURK</name>
<dbReference type="PROSITE" id="PS50059">
    <property type="entry name" value="FKBP_PPIASE"/>
    <property type="match status" value="1"/>
</dbReference>
<evidence type="ECO:0000256" key="4">
    <source>
        <dbReference type="ARBA" id="ARBA00023235"/>
    </source>
</evidence>
<gene>
    <name evidence="9" type="ORF">ACFFJH_14825</name>
</gene>
<evidence type="ECO:0000313" key="10">
    <source>
        <dbReference type="Proteomes" id="UP001589844"/>
    </source>
</evidence>
<evidence type="ECO:0000256" key="7">
    <source>
        <dbReference type="SAM" id="SignalP"/>
    </source>
</evidence>
<dbReference type="EC" id="5.2.1.8" evidence="6"/>
<keyword evidence="7" id="KW-0732">Signal</keyword>
<protein>
    <recommendedName>
        <fullName evidence="6">Peptidyl-prolyl cis-trans isomerase</fullName>
        <ecNumber evidence="6">5.2.1.8</ecNumber>
    </recommendedName>
</protein>
<evidence type="ECO:0000256" key="6">
    <source>
        <dbReference type="RuleBase" id="RU003915"/>
    </source>
</evidence>
<dbReference type="EMBL" id="JBHLXJ010000016">
    <property type="protein sequence ID" value="MFC0351090.1"/>
    <property type="molecule type" value="Genomic_DNA"/>
</dbReference>
<dbReference type="PANTHER" id="PTHR43811:SF19">
    <property type="entry name" value="39 KDA FK506-BINDING NUCLEAR PROTEIN"/>
    <property type="match status" value="1"/>
</dbReference>
<dbReference type="Gene3D" id="3.10.50.40">
    <property type="match status" value="1"/>
</dbReference>
<reference evidence="9 10" key="1">
    <citation type="submission" date="2024-09" db="EMBL/GenBank/DDBJ databases">
        <authorList>
            <person name="Sun Q."/>
            <person name="Mori K."/>
        </authorList>
    </citation>
    <scope>NUCLEOTIDE SEQUENCE [LARGE SCALE GENOMIC DNA]</scope>
    <source>
        <strain evidence="9 10">CCM 8677</strain>
    </source>
</reference>
<dbReference type="Proteomes" id="UP001589844">
    <property type="component" value="Unassembled WGS sequence"/>
</dbReference>
<dbReference type="InterPro" id="IPR046357">
    <property type="entry name" value="PPIase_dom_sf"/>
</dbReference>
<feature type="chain" id="PRO_5046319534" description="Peptidyl-prolyl cis-trans isomerase" evidence="7">
    <location>
        <begin position="22"/>
        <end position="151"/>
    </location>
</feature>